<proteinExistence type="predicted"/>
<organism evidence="1 2">
    <name type="scientific">Rozella allomycis (strain CSF55)</name>
    <dbReference type="NCBI Taxonomy" id="988480"/>
    <lineage>
        <taxon>Eukaryota</taxon>
        <taxon>Fungi</taxon>
        <taxon>Fungi incertae sedis</taxon>
        <taxon>Cryptomycota</taxon>
        <taxon>Cryptomycota incertae sedis</taxon>
        <taxon>Rozella</taxon>
    </lineage>
</organism>
<sequence length="141" mass="16901">MFQNQIQRYEEIQIASMKLKEQFDEEFRYKEMIKNLKAKMVHQQERMEYVLENIPKHIGNELKQHTLPKDAVAEKGKNIPRKVTSSKPMSINIPYDIQTWDLKVFKLDSMGRSVLNILRSLKRFREVRGNNHLRFVLLLNE</sequence>
<evidence type="ECO:0000313" key="2">
    <source>
        <dbReference type="Proteomes" id="UP000281549"/>
    </source>
</evidence>
<gene>
    <name evidence="1" type="ORF">ROZALSC1DRAFT_23316</name>
</gene>
<accession>A0A4P9YFW6</accession>
<dbReference type="Proteomes" id="UP000281549">
    <property type="component" value="Unassembled WGS sequence"/>
</dbReference>
<reference evidence="2" key="1">
    <citation type="journal article" date="2018" name="Nat. Microbiol.">
        <title>Leveraging single-cell genomics to expand the fungal tree of life.</title>
        <authorList>
            <person name="Ahrendt S.R."/>
            <person name="Quandt C.A."/>
            <person name="Ciobanu D."/>
            <person name="Clum A."/>
            <person name="Salamov A."/>
            <person name="Andreopoulos B."/>
            <person name="Cheng J.F."/>
            <person name="Woyke T."/>
            <person name="Pelin A."/>
            <person name="Henrissat B."/>
            <person name="Reynolds N.K."/>
            <person name="Benny G.L."/>
            <person name="Smith M.E."/>
            <person name="James T.Y."/>
            <person name="Grigoriev I.V."/>
        </authorList>
    </citation>
    <scope>NUCLEOTIDE SEQUENCE [LARGE SCALE GENOMIC DNA]</scope>
    <source>
        <strain evidence="2">CSF55</strain>
    </source>
</reference>
<evidence type="ECO:0000313" key="1">
    <source>
        <dbReference type="EMBL" id="RKP18356.1"/>
    </source>
</evidence>
<dbReference type="Gene3D" id="1.10.10.1890">
    <property type="entry name" value="Ska1 microtubule binding domain-like"/>
    <property type="match status" value="1"/>
</dbReference>
<dbReference type="InterPro" id="IPR042031">
    <property type="entry name" value="SKA1_MBD_sf"/>
</dbReference>
<protein>
    <submittedName>
        <fullName evidence="1">Uncharacterized protein</fullName>
    </submittedName>
</protein>
<name>A0A4P9YFW6_ROZAC</name>
<dbReference type="AlphaFoldDB" id="A0A4P9YFW6"/>
<dbReference type="EMBL" id="ML005485">
    <property type="protein sequence ID" value="RKP18356.1"/>
    <property type="molecule type" value="Genomic_DNA"/>
</dbReference>